<organism evidence="1 2">
    <name type="scientific">Trichothecium roseum</name>
    <dbReference type="NCBI Taxonomy" id="47278"/>
    <lineage>
        <taxon>Eukaryota</taxon>
        <taxon>Fungi</taxon>
        <taxon>Dikarya</taxon>
        <taxon>Ascomycota</taxon>
        <taxon>Pezizomycotina</taxon>
        <taxon>Sordariomycetes</taxon>
        <taxon>Hypocreomycetidae</taxon>
        <taxon>Hypocreales</taxon>
        <taxon>Hypocreales incertae sedis</taxon>
        <taxon>Trichothecium</taxon>
    </lineage>
</organism>
<name>A0ACC0UTZ6_9HYPO</name>
<reference evidence="1" key="1">
    <citation type="submission" date="2022-10" db="EMBL/GenBank/DDBJ databases">
        <title>Complete Genome of Trichothecium roseum strain YXFP-22015, a Plant Pathogen Isolated from Citrus.</title>
        <authorList>
            <person name="Wang Y."/>
            <person name="Zhu L."/>
        </authorList>
    </citation>
    <scope>NUCLEOTIDE SEQUENCE</scope>
    <source>
        <strain evidence="1">YXFP-22015</strain>
    </source>
</reference>
<evidence type="ECO:0000313" key="2">
    <source>
        <dbReference type="Proteomes" id="UP001163324"/>
    </source>
</evidence>
<proteinExistence type="predicted"/>
<dbReference type="EMBL" id="CM047946">
    <property type="protein sequence ID" value="KAI9897412.1"/>
    <property type="molecule type" value="Genomic_DNA"/>
</dbReference>
<keyword evidence="2" id="KW-1185">Reference proteome</keyword>
<sequence length="325" mass="36209">MNQPRKTFLTSRGNTYSFIHVKGADSSKPTLLFLHGFPSQLHDWTPQIEHFRSKGHGIVAPDLLGYGQSSKPDDVQQYRLKTMSDELAELLSSLRLPKVVGVGHDFGATLLSRMAAYDPRRWVGLVFLSVGPPRLGTPFDLEAINAMTKEFLGYELLGYISWISGDEGAQEALEGNAESAMSIVFCQDHSLWKTWFHPLGAMKQFVQEGQEVPMGDWYAPELRRRHLEAFSRGDGYKGAVRWYRMWAGNLFAPDEVGFEGFEIAQPALFVGGQGSEQQEALLGAWTRDLTVRRVEGGHWVQLEQAEATNQAIEGFLGSLASSDAL</sequence>
<comment type="caution">
    <text evidence="1">The sequence shown here is derived from an EMBL/GenBank/DDBJ whole genome shotgun (WGS) entry which is preliminary data.</text>
</comment>
<accession>A0ACC0UTZ6</accession>
<evidence type="ECO:0000313" key="1">
    <source>
        <dbReference type="EMBL" id="KAI9897412.1"/>
    </source>
</evidence>
<protein>
    <submittedName>
        <fullName evidence="1">Uncharacterized protein</fullName>
    </submittedName>
</protein>
<dbReference type="Proteomes" id="UP001163324">
    <property type="component" value="Chromosome 7"/>
</dbReference>
<gene>
    <name evidence="1" type="ORF">N3K66_007268</name>
</gene>